<evidence type="ECO:0000256" key="5">
    <source>
        <dbReference type="PIRSR" id="PIRSR000097-2"/>
    </source>
</evidence>
<evidence type="ECO:0000256" key="6">
    <source>
        <dbReference type="PIRSR" id="PIRSR000097-3"/>
    </source>
</evidence>
<dbReference type="InterPro" id="IPR023210">
    <property type="entry name" value="NADP_OxRdtase_dom"/>
</dbReference>
<dbReference type="InterPro" id="IPR036812">
    <property type="entry name" value="NAD(P)_OxRdtase_dom_sf"/>
</dbReference>
<dbReference type="SUPFAM" id="SSF51430">
    <property type="entry name" value="NAD(P)-linked oxidoreductase"/>
    <property type="match status" value="1"/>
</dbReference>
<dbReference type="Proteomes" id="UP000591131">
    <property type="component" value="Unassembled WGS sequence"/>
</dbReference>
<dbReference type="PROSITE" id="PS00798">
    <property type="entry name" value="ALDOKETO_REDUCTASE_1"/>
    <property type="match status" value="1"/>
</dbReference>
<feature type="domain" description="NADP-dependent oxidoreductase" evidence="7">
    <location>
        <begin position="26"/>
        <end position="269"/>
    </location>
</feature>
<dbReference type="Pfam" id="PF00248">
    <property type="entry name" value="Aldo_ket_red"/>
    <property type="match status" value="1"/>
</dbReference>
<keyword evidence="2" id="KW-0521">NADP</keyword>
<dbReference type="PANTHER" id="PTHR43827">
    <property type="entry name" value="2,5-DIKETO-D-GLUCONIC ACID REDUCTASE"/>
    <property type="match status" value="1"/>
</dbReference>
<dbReference type="CDD" id="cd19071">
    <property type="entry name" value="AKR_AKR1-5-like"/>
    <property type="match status" value="1"/>
</dbReference>
<dbReference type="PANTHER" id="PTHR43827:SF3">
    <property type="entry name" value="NADP-DEPENDENT OXIDOREDUCTASE DOMAIN-CONTAINING PROTEIN"/>
    <property type="match status" value="1"/>
</dbReference>
<dbReference type="OrthoDB" id="416253at2759"/>
<comment type="similarity">
    <text evidence="1">Belongs to the aldo/keto reductase family.</text>
</comment>
<comment type="caution">
    <text evidence="8">The sequence shown here is derived from an EMBL/GenBank/DDBJ whole genome shotgun (WGS) entry which is preliminary data.</text>
</comment>
<dbReference type="PIRSF" id="PIRSF000097">
    <property type="entry name" value="AKR"/>
    <property type="match status" value="1"/>
</dbReference>
<reference evidence="8 9" key="1">
    <citation type="submission" date="2020-04" db="EMBL/GenBank/DDBJ databases">
        <title>Perkinsus chesapeaki whole genome sequence.</title>
        <authorList>
            <person name="Bogema D.R."/>
        </authorList>
    </citation>
    <scope>NUCLEOTIDE SEQUENCE [LARGE SCALE GENOMIC DNA]</scope>
    <source>
        <strain evidence="8">ATCC PRA-425</strain>
    </source>
</reference>
<gene>
    <name evidence="8" type="ORF">FOL47_007401</name>
</gene>
<dbReference type="PRINTS" id="PR00069">
    <property type="entry name" value="ALDKETRDTASE"/>
</dbReference>
<protein>
    <recommendedName>
        <fullName evidence="7">NADP-dependent oxidoreductase domain-containing protein</fullName>
    </recommendedName>
</protein>
<feature type="active site" description="Proton donor" evidence="4">
    <location>
        <position position="58"/>
    </location>
</feature>
<proteinExistence type="inferred from homology"/>
<dbReference type="InterPro" id="IPR020471">
    <property type="entry name" value="AKR"/>
</dbReference>
<organism evidence="8 9">
    <name type="scientific">Perkinsus chesapeaki</name>
    <name type="common">Clam parasite</name>
    <name type="synonym">Perkinsus andrewsi</name>
    <dbReference type="NCBI Taxonomy" id="330153"/>
    <lineage>
        <taxon>Eukaryota</taxon>
        <taxon>Sar</taxon>
        <taxon>Alveolata</taxon>
        <taxon>Perkinsozoa</taxon>
        <taxon>Perkinsea</taxon>
        <taxon>Perkinsida</taxon>
        <taxon>Perkinsidae</taxon>
        <taxon>Perkinsus</taxon>
    </lineage>
</organism>
<dbReference type="GO" id="GO:0016616">
    <property type="term" value="F:oxidoreductase activity, acting on the CH-OH group of donors, NAD or NADP as acceptor"/>
    <property type="evidence" value="ECO:0007669"/>
    <property type="project" value="UniProtKB-ARBA"/>
</dbReference>
<evidence type="ECO:0000256" key="1">
    <source>
        <dbReference type="ARBA" id="ARBA00007905"/>
    </source>
</evidence>
<evidence type="ECO:0000256" key="4">
    <source>
        <dbReference type="PIRSR" id="PIRSR000097-1"/>
    </source>
</evidence>
<dbReference type="FunFam" id="3.20.20.100:FF:000002">
    <property type="entry name" value="2,5-diketo-D-gluconic acid reductase A"/>
    <property type="match status" value="1"/>
</dbReference>
<evidence type="ECO:0000256" key="3">
    <source>
        <dbReference type="ARBA" id="ARBA00023002"/>
    </source>
</evidence>
<dbReference type="PROSITE" id="PS00062">
    <property type="entry name" value="ALDOKETO_REDUCTASE_2"/>
    <property type="match status" value="1"/>
</dbReference>
<feature type="binding site" evidence="5">
    <location>
        <position position="116"/>
    </location>
    <ligand>
        <name>substrate</name>
    </ligand>
</feature>
<keyword evidence="3" id="KW-0560">Oxidoreductase</keyword>
<evidence type="ECO:0000313" key="9">
    <source>
        <dbReference type="Proteomes" id="UP000591131"/>
    </source>
</evidence>
<keyword evidence="9" id="KW-1185">Reference proteome</keyword>
<name>A0A7J6LKQ7_PERCH</name>
<feature type="site" description="Lowers pKa of active site Tyr" evidence="6">
    <location>
        <position position="83"/>
    </location>
</feature>
<evidence type="ECO:0000313" key="8">
    <source>
        <dbReference type="EMBL" id="KAF4659862.1"/>
    </source>
</evidence>
<dbReference type="EMBL" id="JAAPAO010000436">
    <property type="protein sequence ID" value="KAF4659862.1"/>
    <property type="molecule type" value="Genomic_DNA"/>
</dbReference>
<evidence type="ECO:0000256" key="2">
    <source>
        <dbReference type="ARBA" id="ARBA00022857"/>
    </source>
</evidence>
<dbReference type="InterPro" id="IPR018170">
    <property type="entry name" value="Aldo/ket_reductase_CS"/>
</dbReference>
<sequence>MSSSPETPDSIDLASSKGPGTMPVFGLGTWLSNAGECREAVKYALQCGYRLIDTAQMYENEEEVGQGVKESGVPRDDIFLVTKVNQLNHGEELTRTSVEESLRKLGTNYVDLLLIHTPAGGKLVETWCTLKKLRHEGKCRFIGVSNFGINQTEALVEATGGEYPAVNQVELHPWLQQKELREYSRKHGIAVMGFCPLARCKMFGSEENKVVQEISAAHGVTEADVCIRWALQSGIITIPKTNNLHRVASNLTTVSSFELTDNEMKRIDEDADVGFKASTACEAMALDFAAYR</sequence>
<dbReference type="AlphaFoldDB" id="A0A7J6LKQ7"/>
<evidence type="ECO:0000259" key="7">
    <source>
        <dbReference type="Pfam" id="PF00248"/>
    </source>
</evidence>
<dbReference type="Gene3D" id="3.20.20.100">
    <property type="entry name" value="NADP-dependent oxidoreductase domain"/>
    <property type="match status" value="1"/>
</dbReference>
<accession>A0A7J6LKQ7</accession>